<evidence type="ECO:0000256" key="2">
    <source>
        <dbReference type="ARBA" id="ARBA00009283"/>
    </source>
</evidence>
<dbReference type="GO" id="GO:0006487">
    <property type="term" value="P:protein N-linked glycosylation"/>
    <property type="evidence" value="ECO:0007669"/>
    <property type="project" value="TreeGrafter"/>
</dbReference>
<dbReference type="CDD" id="cd24040">
    <property type="entry name" value="ASKHA_NBD_GDA1"/>
    <property type="match status" value="1"/>
</dbReference>
<dbReference type="GO" id="GO:0005524">
    <property type="term" value="F:ATP binding"/>
    <property type="evidence" value="ECO:0007669"/>
    <property type="project" value="UniProtKB-KW"/>
</dbReference>
<dbReference type="AlphaFoldDB" id="A0A1Y2I8Q4"/>
<keyword evidence="7" id="KW-0067">ATP-binding</keyword>
<evidence type="ECO:0000256" key="8">
    <source>
        <dbReference type="RuleBase" id="RU003833"/>
    </source>
</evidence>
<feature type="compositionally biased region" description="Low complexity" evidence="9">
    <location>
        <begin position="69"/>
        <end position="85"/>
    </location>
</feature>
<evidence type="ECO:0000313" key="11">
    <source>
        <dbReference type="EMBL" id="OSC97505.1"/>
    </source>
</evidence>
<dbReference type="PANTHER" id="PTHR11782:SF83">
    <property type="entry name" value="GUANOSINE-DIPHOSPHATASE"/>
    <property type="match status" value="1"/>
</dbReference>
<evidence type="ECO:0000256" key="1">
    <source>
        <dbReference type="ARBA" id="ARBA00004323"/>
    </source>
</evidence>
<accession>A0A1Y2I8Q4</accession>
<gene>
    <name evidence="11" type="ORF">PYCCODRAFT_1440171</name>
</gene>
<feature type="region of interest" description="Disordered" evidence="9">
    <location>
        <begin position="14"/>
        <end position="121"/>
    </location>
</feature>
<evidence type="ECO:0000256" key="10">
    <source>
        <dbReference type="SAM" id="Phobius"/>
    </source>
</evidence>
<feature type="region of interest" description="Disordered" evidence="9">
    <location>
        <begin position="177"/>
        <end position="209"/>
    </location>
</feature>
<evidence type="ECO:0000256" key="5">
    <source>
        <dbReference type="ARBA" id="ARBA00038903"/>
    </source>
</evidence>
<dbReference type="Gene3D" id="3.30.420.40">
    <property type="match status" value="1"/>
</dbReference>
<protein>
    <recommendedName>
        <fullName evidence="5">guanosine-diphosphatase</fullName>
        <ecNumber evidence="5">3.6.1.42</ecNumber>
    </recommendedName>
</protein>
<evidence type="ECO:0000256" key="7">
    <source>
        <dbReference type="PIRSR" id="PIRSR600407-2"/>
    </source>
</evidence>
<dbReference type="PROSITE" id="PS01238">
    <property type="entry name" value="GDA1_CD39_NTPASE"/>
    <property type="match status" value="1"/>
</dbReference>
<keyword evidence="12" id="KW-1185">Reference proteome</keyword>
<comment type="similarity">
    <text evidence="2 8">Belongs to the GDA1/CD39 NTPase family.</text>
</comment>
<dbReference type="STRING" id="1353009.A0A1Y2I8Q4"/>
<feature type="binding site" evidence="7">
    <location>
        <begin position="380"/>
        <end position="384"/>
    </location>
    <ligand>
        <name>ATP</name>
        <dbReference type="ChEBI" id="CHEBI:30616"/>
    </ligand>
</feature>
<reference evidence="11 12" key="1">
    <citation type="journal article" date="2015" name="Biotechnol. Biofuels">
        <title>Enhanced degradation of softwood versus hardwood by the white-rot fungus Pycnoporus coccineus.</title>
        <authorList>
            <person name="Couturier M."/>
            <person name="Navarro D."/>
            <person name="Chevret D."/>
            <person name="Henrissat B."/>
            <person name="Piumi F."/>
            <person name="Ruiz-Duenas F.J."/>
            <person name="Martinez A.T."/>
            <person name="Grigoriev I.V."/>
            <person name="Riley R."/>
            <person name="Lipzen A."/>
            <person name="Berrin J.G."/>
            <person name="Master E.R."/>
            <person name="Rosso M.N."/>
        </authorList>
    </citation>
    <scope>NUCLEOTIDE SEQUENCE [LARGE SCALE GENOMIC DNA]</scope>
    <source>
        <strain evidence="11 12">BRFM310</strain>
    </source>
</reference>
<proteinExistence type="inferred from homology"/>
<organism evidence="11 12">
    <name type="scientific">Trametes coccinea (strain BRFM310)</name>
    <name type="common">Pycnoporus coccineus</name>
    <dbReference type="NCBI Taxonomy" id="1353009"/>
    <lineage>
        <taxon>Eukaryota</taxon>
        <taxon>Fungi</taxon>
        <taxon>Dikarya</taxon>
        <taxon>Basidiomycota</taxon>
        <taxon>Agaricomycotina</taxon>
        <taxon>Agaricomycetes</taxon>
        <taxon>Polyporales</taxon>
        <taxon>Polyporaceae</taxon>
        <taxon>Trametes</taxon>
    </lineage>
</organism>
<feature type="transmembrane region" description="Helical" evidence="10">
    <location>
        <begin position="129"/>
        <end position="148"/>
    </location>
</feature>
<sequence length="651" mass="70787">MRHSARHAFVFSLNDHLSPSSSPSTPPPASSSDITFVSHPSAKLAEHTPSPPSSSSPTSSEHANGTAISSTSSTSTTTSGTVTGSAHSRRRSRGSRGILTDMFSPRNSNYERLEGGMGPSKTSPGRKFAWKKFAIGAVVIIGLVYFFGPRKETFDDYIPAIISDPTHVDYAAPEPTVTRVPIRPPHDDDMAPPARPTDPASDGDLTKTQYCTKPYQPDLPLVQFALMIDAGSTGSRIHIYKFNNCGPSPQYEYEVFKQRKGGLSDYKDSPSAAAQSLDELLDEALHVVPPSLQKCTPVQVKATAGLRKIGPEKSAAIIAAVRARIEEKYPFSLHGADAVAVMDGRDEGVYSWITVNYLLDTIRSSSPKDAQPYAVLDLGGASTQIVFEPTFDMSKPDATLEEGEHKYDLDFGGHKHVLYQHSYLGYGLMEARKSVHKVVEFMSSVLGKPHGKDATVANPCLAKGTERRVEVEDERLGGKWNVTMVGQDVGSFEGCNRVVELVMAKDSVCEVKPCSFNGVYQPSLLETFPHGKVLLLSYFYDRLNPFVSATVNPVTPPVRVSAFAELAKTVCDGPAAWRARWGADSALMEELEGRPEYCLDLTFMHALLRLGYEFAGDREVEIGKQIDGTELGWALGATISMVTGAELKCRV</sequence>
<dbReference type="Proteomes" id="UP000193067">
    <property type="component" value="Unassembled WGS sequence"/>
</dbReference>
<dbReference type="EC" id="3.6.1.42" evidence="5"/>
<name>A0A1Y2I8Q4_TRAC3</name>
<comment type="subcellular location">
    <subcellularLocation>
        <location evidence="1">Golgi apparatus membrane</location>
        <topology evidence="1">Single-pass type II membrane protein</topology>
    </subcellularLocation>
</comment>
<dbReference type="Pfam" id="PF01150">
    <property type="entry name" value="GDA1_CD39"/>
    <property type="match status" value="1"/>
</dbReference>
<dbReference type="GO" id="GO:0004382">
    <property type="term" value="F:GDP phosphatase activity"/>
    <property type="evidence" value="ECO:0007669"/>
    <property type="project" value="UniProtKB-EC"/>
</dbReference>
<dbReference type="GO" id="GO:0017111">
    <property type="term" value="F:ribonucleoside triphosphate phosphatase activity"/>
    <property type="evidence" value="ECO:0007669"/>
    <property type="project" value="TreeGrafter"/>
</dbReference>
<keyword evidence="10" id="KW-0472">Membrane</keyword>
<dbReference type="OrthoDB" id="6372431at2759"/>
<dbReference type="EMBL" id="KZ084150">
    <property type="protein sequence ID" value="OSC97505.1"/>
    <property type="molecule type" value="Genomic_DNA"/>
</dbReference>
<dbReference type="InterPro" id="IPR000407">
    <property type="entry name" value="GDA1_CD39_NTPase"/>
</dbReference>
<keyword evidence="7" id="KW-0547">Nucleotide-binding</keyword>
<dbReference type="GO" id="GO:0009134">
    <property type="term" value="P:nucleoside diphosphate catabolic process"/>
    <property type="evidence" value="ECO:0007669"/>
    <property type="project" value="TreeGrafter"/>
</dbReference>
<keyword evidence="10" id="KW-0812">Transmembrane</keyword>
<evidence type="ECO:0000256" key="9">
    <source>
        <dbReference type="SAM" id="MobiDB-lite"/>
    </source>
</evidence>
<dbReference type="Gene3D" id="3.30.420.150">
    <property type="entry name" value="Exopolyphosphatase. Domain 2"/>
    <property type="match status" value="1"/>
</dbReference>
<dbReference type="GO" id="GO:0000139">
    <property type="term" value="C:Golgi membrane"/>
    <property type="evidence" value="ECO:0007669"/>
    <property type="project" value="UniProtKB-SubCell"/>
</dbReference>
<keyword evidence="3 8" id="KW-0378">Hydrolase</keyword>
<keyword evidence="10" id="KW-1133">Transmembrane helix</keyword>
<comment type="function">
    <text evidence="4">After transfer of sugars to endogenous macromolecular acceptors, the enzyme converts nucleoside diphosphates to nucleoside monophosphates which in turn exit the Golgi lumen in a coupled antiporter reaction, allowing entry of additional nucleotide sugar from the cytosol.</text>
</comment>
<dbReference type="GO" id="GO:0045134">
    <property type="term" value="F:UDP phosphatase activity"/>
    <property type="evidence" value="ECO:0007669"/>
    <property type="project" value="TreeGrafter"/>
</dbReference>
<evidence type="ECO:0000256" key="6">
    <source>
        <dbReference type="PIRSR" id="PIRSR600407-1"/>
    </source>
</evidence>
<dbReference type="PANTHER" id="PTHR11782">
    <property type="entry name" value="ADENOSINE/GUANOSINE DIPHOSPHATASE"/>
    <property type="match status" value="1"/>
</dbReference>
<evidence type="ECO:0000256" key="4">
    <source>
        <dbReference type="ARBA" id="ARBA00037742"/>
    </source>
</evidence>
<evidence type="ECO:0000256" key="3">
    <source>
        <dbReference type="ARBA" id="ARBA00022801"/>
    </source>
</evidence>
<evidence type="ECO:0000313" key="12">
    <source>
        <dbReference type="Proteomes" id="UP000193067"/>
    </source>
</evidence>
<feature type="active site" description="Proton acceptor" evidence="6">
    <location>
        <position position="347"/>
    </location>
</feature>